<dbReference type="EMBL" id="REFR01000009">
    <property type="protein sequence ID" value="RMB11754.1"/>
    <property type="molecule type" value="Genomic_DNA"/>
</dbReference>
<dbReference type="InterPro" id="IPR038268">
    <property type="entry name" value="RHH_sf"/>
</dbReference>
<evidence type="ECO:0000313" key="2">
    <source>
        <dbReference type="EMBL" id="RMB11754.1"/>
    </source>
</evidence>
<reference evidence="2 3" key="1">
    <citation type="submission" date="2018-10" db="EMBL/GenBank/DDBJ databases">
        <title>Genomic Encyclopedia of Archaeal and Bacterial Type Strains, Phase II (KMG-II): from individual species to whole genera.</title>
        <authorList>
            <person name="Goeker M."/>
        </authorList>
    </citation>
    <scope>NUCLEOTIDE SEQUENCE [LARGE SCALE GENOMIC DNA]</scope>
    <source>
        <strain evidence="2 3">DSM 25217</strain>
    </source>
</reference>
<sequence length="98" mass="10898">MGIGMLNLDEARLEKHSVTIAGHRTSISLERAFWRHLRSLAADRGLSVNELIRRLDEARTGSLSGALRSFVLQELEAAVTDRHDTIKNTTDGHEPPIV</sequence>
<dbReference type="AlphaFoldDB" id="A0A3M0CQD1"/>
<keyword evidence="3" id="KW-1185">Reference proteome</keyword>
<evidence type="ECO:0000259" key="1">
    <source>
        <dbReference type="Pfam" id="PF13467"/>
    </source>
</evidence>
<dbReference type="Pfam" id="PF13467">
    <property type="entry name" value="RHH_4"/>
    <property type="match status" value="1"/>
</dbReference>
<dbReference type="OrthoDB" id="7477016at2"/>
<dbReference type="InterPro" id="IPR027373">
    <property type="entry name" value="RHH_dom"/>
</dbReference>
<accession>A0A3M0CQD1</accession>
<dbReference type="InParanoid" id="A0A3M0CQD1"/>
<gene>
    <name evidence="2" type="ORF">BXY39_0237</name>
</gene>
<dbReference type="Gene3D" id="1.10.3990.20">
    <property type="entry name" value="protein bp1543"/>
    <property type="match status" value="1"/>
</dbReference>
<proteinExistence type="predicted"/>
<name>A0A3M0CQD1_9PROT</name>
<evidence type="ECO:0000313" key="3">
    <source>
        <dbReference type="Proteomes" id="UP000271227"/>
    </source>
</evidence>
<dbReference type="Proteomes" id="UP000271227">
    <property type="component" value="Unassembled WGS sequence"/>
</dbReference>
<comment type="caution">
    <text evidence="2">The sequence shown here is derived from an EMBL/GenBank/DDBJ whole genome shotgun (WGS) entry which is preliminary data.</text>
</comment>
<feature type="domain" description="Ribbon-helix-helix" evidence="1">
    <location>
        <begin position="14"/>
        <end position="74"/>
    </location>
</feature>
<organism evidence="2 3">
    <name type="scientific">Eilatimonas milleporae</name>
    <dbReference type="NCBI Taxonomy" id="911205"/>
    <lineage>
        <taxon>Bacteria</taxon>
        <taxon>Pseudomonadati</taxon>
        <taxon>Pseudomonadota</taxon>
        <taxon>Alphaproteobacteria</taxon>
        <taxon>Kordiimonadales</taxon>
        <taxon>Kordiimonadaceae</taxon>
        <taxon>Eilatimonas</taxon>
    </lineage>
</organism>
<protein>
    <submittedName>
        <fullName evidence="2">Ribbon-helix-helix protein</fullName>
    </submittedName>
</protein>